<reference evidence="1 2" key="1">
    <citation type="journal article" date="2007" name="PLoS Genet.">
        <title>Patterns and implications of gene gain and loss in the evolution of Prochlorococcus.</title>
        <authorList>
            <person name="Kettler G.C."/>
            <person name="Martiny A.C."/>
            <person name="Huang K."/>
            <person name="Zucker J."/>
            <person name="Coleman M.L."/>
            <person name="Rodrigue S."/>
            <person name="Chen F."/>
            <person name="Lapidus A."/>
            <person name="Ferriera S."/>
            <person name="Johnson J."/>
            <person name="Steglich C."/>
            <person name="Church G.M."/>
            <person name="Richardson P."/>
            <person name="Chisholm S.W."/>
        </authorList>
    </citation>
    <scope>NUCLEOTIDE SEQUENCE [LARGE SCALE GENOMIC DNA]</scope>
    <source>
        <strain evidence="1 2">MIT 9515</strain>
    </source>
</reference>
<dbReference type="Proteomes" id="UP000001589">
    <property type="component" value="Chromosome"/>
</dbReference>
<gene>
    <name evidence="1" type="ordered locus">P9515_12581</name>
</gene>
<organism evidence="1 2">
    <name type="scientific">Prochlorococcus marinus (strain MIT 9515)</name>
    <dbReference type="NCBI Taxonomy" id="167542"/>
    <lineage>
        <taxon>Bacteria</taxon>
        <taxon>Bacillati</taxon>
        <taxon>Cyanobacteriota</taxon>
        <taxon>Cyanophyceae</taxon>
        <taxon>Synechococcales</taxon>
        <taxon>Prochlorococcaceae</taxon>
        <taxon>Prochlorococcus</taxon>
    </lineage>
</organism>
<dbReference type="AlphaFoldDB" id="A2BXF4"/>
<proteinExistence type="predicted"/>
<dbReference type="KEGG" id="pmc:P9515_12581"/>
<accession>A2BXF4</accession>
<protein>
    <submittedName>
        <fullName evidence="1">Uncharacterized protein</fullName>
    </submittedName>
</protein>
<dbReference type="EMBL" id="CP000552">
    <property type="protein sequence ID" value="ABM72465.1"/>
    <property type="molecule type" value="Genomic_DNA"/>
</dbReference>
<dbReference type="RefSeq" id="WP_011820564.1">
    <property type="nucleotide sequence ID" value="NC_008817.1"/>
</dbReference>
<name>A2BXF4_PROM5</name>
<evidence type="ECO:0000313" key="2">
    <source>
        <dbReference type="Proteomes" id="UP000001589"/>
    </source>
</evidence>
<dbReference type="HOGENOM" id="CLU_2035920_0_0_3"/>
<evidence type="ECO:0000313" key="1">
    <source>
        <dbReference type="EMBL" id="ABM72465.1"/>
    </source>
</evidence>
<dbReference type="GeneID" id="60202124"/>
<sequence>MDDHFEINNWLKNLRKREEDDLKKDNKDIENDWTEEVIIPEAIYERFSKDEQSTWHYCDLKDIYCKKDIFEIFGVLPDMLNTCFSKRFYNLTKEELIEWANIGKNINTQLPIDDVLILYTQ</sequence>